<organism evidence="2 3">
    <name type="scientific">Acer negundo</name>
    <name type="common">Box elder</name>
    <dbReference type="NCBI Taxonomy" id="4023"/>
    <lineage>
        <taxon>Eukaryota</taxon>
        <taxon>Viridiplantae</taxon>
        <taxon>Streptophyta</taxon>
        <taxon>Embryophyta</taxon>
        <taxon>Tracheophyta</taxon>
        <taxon>Spermatophyta</taxon>
        <taxon>Magnoliopsida</taxon>
        <taxon>eudicotyledons</taxon>
        <taxon>Gunneridae</taxon>
        <taxon>Pentapetalae</taxon>
        <taxon>rosids</taxon>
        <taxon>malvids</taxon>
        <taxon>Sapindales</taxon>
        <taxon>Sapindaceae</taxon>
        <taxon>Hippocastanoideae</taxon>
        <taxon>Acereae</taxon>
        <taxon>Acer</taxon>
    </lineage>
</organism>
<sequence length="165" mass="17691">MKWALDTETIKFARHRAQRKELAREKAVLVKDNRLLRDAMPALIAQAGEYFKQGYFTASYEVVQALPADFDFQGTLGWDQGLILAKVAQYSDEDPTPEGNAPTEDVALSSEVVFVEEENVSAEADVSGANVVLAEGGTVAVGGTTVGGASVVNPEDKAGEKQDDV</sequence>
<protein>
    <submittedName>
        <fullName evidence="2">Uncharacterized protein</fullName>
    </submittedName>
</protein>
<proteinExistence type="predicted"/>
<reference evidence="2" key="2">
    <citation type="submission" date="2023-02" db="EMBL/GenBank/DDBJ databases">
        <authorList>
            <person name="Swenson N.G."/>
            <person name="Wegrzyn J.L."/>
            <person name="Mcevoy S.L."/>
        </authorList>
    </citation>
    <scope>NUCLEOTIDE SEQUENCE</scope>
    <source>
        <strain evidence="2">91603</strain>
        <tissue evidence="2">Leaf</tissue>
    </source>
</reference>
<evidence type="ECO:0000256" key="1">
    <source>
        <dbReference type="SAM" id="MobiDB-lite"/>
    </source>
</evidence>
<keyword evidence="3" id="KW-1185">Reference proteome</keyword>
<comment type="caution">
    <text evidence="2">The sequence shown here is derived from an EMBL/GenBank/DDBJ whole genome shotgun (WGS) entry which is preliminary data.</text>
</comment>
<evidence type="ECO:0000313" key="2">
    <source>
        <dbReference type="EMBL" id="KAI9191085.1"/>
    </source>
</evidence>
<evidence type="ECO:0000313" key="3">
    <source>
        <dbReference type="Proteomes" id="UP001064489"/>
    </source>
</evidence>
<feature type="compositionally biased region" description="Basic and acidic residues" evidence="1">
    <location>
        <begin position="154"/>
        <end position="165"/>
    </location>
</feature>
<dbReference type="AlphaFoldDB" id="A0AAD5NXB5"/>
<reference evidence="2" key="1">
    <citation type="journal article" date="2022" name="Plant J.">
        <title>Strategies of tolerance reflected in two North American maple genomes.</title>
        <authorList>
            <person name="McEvoy S.L."/>
            <person name="Sezen U.U."/>
            <person name="Trouern-Trend A."/>
            <person name="McMahon S.M."/>
            <person name="Schaberg P.G."/>
            <person name="Yang J."/>
            <person name="Wegrzyn J.L."/>
            <person name="Swenson N.G."/>
        </authorList>
    </citation>
    <scope>NUCLEOTIDE SEQUENCE</scope>
    <source>
        <strain evidence="2">91603</strain>
    </source>
</reference>
<dbReference type="EMBL" id="JAJSOW010000004">
    <property type="protein sequence ID" value="KAI9191085.1"/>
    <property type="molecule type" value="Genomic_DNA"/>
</dbReference>
<dbReference type="Proteomes" id="UP001064489">
    <property type="component" value="Chromosome 6"/>
</dbReference>
<gene>
    <name evidence="2" type="ORF">LWI28_003448</name>
</gene>
<feature type="region of interest" description="Disordered" evidence="1">
    <location>
        <begin position="145"/>
        <end position="165"/>
    </location>
</feature>
<name>A0AAD5NXB5_ACENE</name>
<accession>A0AAD5NXB5</accession>